<dbReference type="Gene3D" id="3.30.565.10">
    <property type="entry name" value="Histidine kinase-like ATPase, C-terminal domain"/>
    <property type="match status" value="1"/>
</dbReference>
<feature type="domain" description="Histidine kinase/HSP90-like ATPase" evidence="2">
    <location>
        <begin position="11"/>
        <end position="119"/>
    </location>
</feature>
<evidence type="ECO:0000256" key="1">
    <source>
        <dbReference type="ARBA" id="ARBA00022527"/>
    </source>
</evidence>
<dbReference type="Pfam" id="PF13581">
    <property type="entry name" value="HATPase_c_2"/>
    <property type="match status" value="1"/>
</dbReference>
<keyword evidence="4" id="KW-1185">Reference proteome</keyword>
<evidence type="ECO:0000259" key="2">
    <source>
        <dbReference type="Pfam" id="PF13581"/>
    </source>
</evidence>
<dbReference type="CDD" id="cd16936">
    <property type="entry name" value="HATPase_RsbW-like"/>
    <property type="match status" value="1"/>
</dbReference>
<proteinExistence type="predicted"/>
<sequence length="148" mass="16241">MTEQTWILRVAPEPASCRVARTELARFLTPLVDDATTADAQLVLHELVANGVDHARTPMLLTARVRDGAVRLRVRDGCAVPGREQPFDPAALRGRGLQIVGRLSRRWGVRRHRGGKTTWADLGVARDRPAADLARDRPAADLQLVRGG</sequence>
<dbReference type="InterPro" id="IPR036890">
    <property type="entry name" value="HATPase_C_sf"/>
</dbReference>
<dbReference type="PANTHER" id="PTHR35526:SF3">
    <property type="entry name" value="ANTI-SIGMA-F FACTOR RSBW"/>
    <property type="match status" value="1"/>
</dbReference>
<accession>A0ABU8T728</accession>
<protein>
    <submittedName>
        <fullName evidence="3">ATP-binding protein</fullName>
    </submittedName>
</protein>
<gene>
    <name evidence="3" type="ORF">WJX68_12595</name>
</gene>
<organism evidence="3 4">
    <name type="scientific">Pseudonocardia spirodelae</name>
    <dbReference type="NCBI Taxonomy" id="3133431"/>
    <lineage>
        <taxon>Bacteria</taxon>
        <taxon>Bacillati</taxon>
        <taxon>Actinomycetota</taxon>
        <taxon>Actinomycetes</taxon>
        <taxon>Pseudonocardiales</taxon>
        <taxon>Pseudonocardiaceae</taxon>
        <taxon>Pseudonocardia</taxon>
    </lineage>
</organism>
<dbReference type="SUPFAM" id="SSF55874">
    <property type="entry name" value="ATPase domain of HSP90 chaperone/DNA topoisomerase II/histidine kinase"/>
    <property type="match status" value="1"/>
</dbReference>
<dbReference type="Proteomes" id="UP001364211">
    <property type="component" value="Unassembled WGS sequence"/>
</dbReference>
<dbReference type="PANTHER" id="PTHR35526">
    <property type="entry name" value="ANTI-SIGMA-F FACTOR RSBW-RELATED"/>
    <property type="match status" value="1"/>
</dbReference>
<dbReference type="GO" id="GO:0005524">
    <property type="term" value="F:ATP binding"/>
    <property type="evidence" value="ECO:0007669"/>
    <property type="project" value="UniProtKB-KW"/>
</dbReference>
<keyword evidence="1" id="KW-0723">Serine/threonine-protein kinase</keyword>
<evidence type="ECO:0000313" key="4">
    <source>
        <dbReference type="Proteomes" id="UP001364211"/>
    </source>
</evidence>
<reference evidence="3 4" key="1">
    <citation type="submission" date="2024-03" db="EMBL/GenBank/DDBJ databases">
        <title>Draft genome sequence of Pseudonocardia sp. DW16-2.</title>
        <authorList>
            <person name="Duangmal K."/>
        </authorList>
    </citation>
    <scope>NUCLEOTIDE SEQUENCE [LARGE SCALE GENOMIC DNA]</scope>
    <source>
        <strain evidence="3 4">DW16-2</strain>
    </source>
</reference>
<dbReference type="EMBL" id="JBBJUP010000009">
    <property type="protein sequence ID" value="MEJ8279774.1"/>
    <property type="molecule type" value="Genomic_DNA"/>
</dbReference>
<keyword evidence="1" id="KW-0418">Kinase</keyword>
<dbReference type="InterPro" id="IPR050267">
    <property type="entry name" value="Anti-sigma-factor_SerPK"/>
</dbReference>
<keyword evidence="3" id="KW-0547">Nucleotide-binding</keyword>
<keyword evidence="1" id="KW-0808">Transferase</keyword>
<evidence type="ECO:0000313" key="3">
    <source>
        <dbReference type="EMBL" id="MEJ8279774.1"/>
    </source>
</evidence>
<dbReference type="InterPro" id="IPR003594">
    <property type="entry name" value="HATPase_dom"/>
</dbReference>
<name>A0ABU8T728_9PSEU</name>
<comment type="caution">
    <text evidence="3">The sequence shown here is derived from an EMBL/GenBank/DDBJ whole genome shotgun (WGS) entry which is preliminary data.</text>
</comment>
<keyword evidence="3" id="KW-0067">ATP-binding</keyword>
<dbReference type="RefSeq" id="WP_340290041.1">
    <property type="nucleotide sequence ID" value="NZ_JBBJUP010000009.1"/>
</dbReference>